<feature type="chain" id="PRO_5021806619" evidence="1">
    <location>
        <begin position="28"/>
        <end position="179"/>
    </location>
</feature>
<name>A0A562QKT8_9PSED</name>
<dbReference type="Pfam" id="PF06776">
    <property type="entry name" value="IalB"/>
    <property type="match status" value="1"/>
</dbReference>
<protein>
    <submittedName>
        <fullName evidence="2">Invasion protein IalB</fullName>
    </submittedName>
</protein>
<dbReference type="AlphaFoldDB" id="A0A562QKT8"/>
<dbReference type="Proteomes" id="UP000316905">
    <property type="component" value="Unassembled WGS sequence"/>
</dbReference>
<evidence type="ECO:0000313" key="3">
    <source>
        <dbReference type="Proteomes" id="UP000316905"/>
    </source>
</evidence>
<dbReference type="InterPro" id="IPR038696">
    <property type="entry name" value="IalB_sf"/>
</dbReference>
<accession>A0A562QKT8</accession>
<reference evidence="2 3" key="1">
    <citation type="journal article" date="2015" name="Stand. Genomic Sci.">
        <title>Genomic Encyclopedia of Bacterial and Archaeal Type Strains, Phase III: the genomes of soil and plant-associated and newly described type strains.</title>
        <authorList>
            <person name="Whitman W.B."/>
            <person name="Woyke T."/>
            <person name="Klenk H.P."/>
            <person name="Zhou Y."/>
            <person name="Lilburn T.G."/>
            <person name="Beck B.J."/>
            <person name="De Vos P."/>
            <person name="Vandamme P."/>
            <person name="Eisen J.A."/>
            <person name="Garrity G."/>
            <person name="Hugenholtz P."/>
            <person name="Kyrpides N.C."/>
        </authorList>
    </citation>
    <scope>NUCLEOTIDE SEQUENCE [LARGE SCALE GENOMIC DNA]</scope>
    <source>
        <strain evidence="2 3">CGMCC 1.6858</strain>
    </source>
</reference>
<keyword evidence="3" id="KW-1185">Reference proteome</keyword>
<feature type="signal peptide" evidence="1">
    <location>
        <begin position="1"/>
        <end position="27"/>
    </location>
</feature>
<organism evidence="2 3">
    <name type="scientific">Pseudomonas duriflava</name>
    <dbReference type="NCBI Taxonomy" id="459528"/>
    <lineage>
        <taxon>Bacteria</taxon>
        <taxon>Pseudomonadati</taxon>
        <taxon>Pseudomonadota</taxon>
        <taxon>Gammaproteobacteria</taxon>
        <taxon>Pseudomonadales</taxon>
        <taxon>Pseudomonadaceae</taxon>
        <taxon>Pseudomonas</taxon>
    </lineage>
</organism>
<dbReference type="EMBL" id="VLKY01000002">
    <property type="protein sequence ID" value="TWI57372.1"/>
    <property type="molecule type" value="Genomic_DNA"/>
</dbReference>
<dbReference type="InterPro" id="IPR010642">
    <property type="entry name" value="Invasion_prot_B"/>
</dbReference>
<dbReference type="Gene3D" id="2.60.40.1880">
    <property type="entry name" value="Invasion associated locus B (IalB) protein"/>
    <property type="match status" value="1"/>
</dbReference>
<evidence type="ECO:0000313" key="2">
    <source>
        <dbReference type="EMBL" id="TWI57372.1"/>
    </source>
</evidence>
<dbReference type="OrthoDB" id="7057139at2"/>
<keyword evidence="1" id="KW-0732">Signal</keyword>
<proteinExistence type="predicted"/>
<evidence type="ECO:0000256" key="1">
    <source>
        <dbReference type="SAM" id="SignalP"/>
    </source>
</evidence>
<gene>
    <name evidence="2" type="ORF">IQ22_00588</name>
</gene>
<sequence length="179" mass="18987">MKQNGFRPALALATMLLAGAGLPSAQAQTSAPSTNANKPAATETHGDWTVICREVPQEGKVCAMSQVVNNQEGQRMLAVELRPQRDGLSGFIVLPFGVAVTQGVHLQVDDKAERSVEFHTCLPVGCIVPLEFDNSAVKDLQKGKALNITARIATGGEAHGPLSLKGFTKAAERTRALMK</sequence>
<dbReference type="RefSeq" id="WP_145137815.1">
    <property type="nucleotide sequence ID" value="NZ_VLKY01000002.1"/>
</dbReference>
<comment type="caution">
    <text evidence="2">The sequence shown here is derived from an EMBL/GenBank/DDBJ whole genome shotgun (WGS) entry which is preliminary data.</text>
</comment>